<sequence length="381" mass="42860">MLNNSQHRPSEQAYSHRQVLDNTNSLCVPVSENSVSGKAEQQSSVTSSTATLQSVQSLTRCEQRIPNPAIHESHSHNNSNATFNSAVVQSHYNARPDKGIEGRQTSAILSLKNFNNWIKSVLINLFAPSYPKGIKILDMCCGKGGDLQKWKRLRVNQVVGLDIADVSIEQARTRYNQGTSQHYPASFYAVDCFSSAVGDILKGKLFDLCSIQFALHYSFETEKQARQAIYNISSHLHSGGILIGTIPNADLIYKRLMEAVRIGETQGQTTGPYTFGNSIYSITFESTTPTLFGHKYQFALADAIDDCPEYLINYSTLKKLAAEYQLEPIMWKPFHNFYQDECVKNIELLERMRIFNHQGTISSDEWEAIGIYSVFAFQKKQ</sequence>
<dbReference type="InterPro" id="IPR039753">
    <property type="entry name" value="RG7MT1"/>
</dbReference>
<feature type="domain" description="MRNA cap 0 methyltransferase" evidence="17">
    <location>
        <begin position="106"/>
        <end position="380"/>
    </location>
</feature>
<evidence type="ECO:0000256" key="13">
    <source>
        <dbReference type="ARBA" id="ARBA00049739"/>
    </source>
</evidence>
<feature type="binding site" evidence="15">
    <location>
        <position position="140"/>
    </location>
    <ligand>
        <name>S-adenosyl-L-methionine</name>
        <dbReference type="ChEBI" id="CHEBI:59789"/>
    </ligand>
</feature>
<gene>
    <name evidence="18" type="ORF">BATDEDRAFT_24462</name>
</gene>
<feature type="site" description="mRNA cap binding" evidence="16">
    <location>
        <position position="143"/>
    </location>
</feature>
<dbReference type="Proteomes" id="UP000007241">
    <property type="component" value="Unassembled WGS sequence"/>
</dbReference>
<keyword evidence="3 14" id="KW-0489">Methyltransferase</keyword>
<feature type="site" description="mRNA cap binding" evidence="16">
    <location>
        <position position="309"/>
    </location>
</feature>
<evidence type="ECO:0000256" key="14">
    <source>
        <dbReference type="PIRNR" id="PIRNR028762"/>
    </source>
</evidence>
<feature type="binding site" evidence="15">
    <location>
        <position position="162"/>
    </location>
    <ligand>
        <name>S-adenosyl-L-methionine</name>
        <dbReference type="ChEBI" id="CHEBI:59789"/>
    </ligand>
</feature>
<protein>
    <recommendedName>
        <fullName evidence="13 14">mRNA cap guanine-N(7) methyltransferase</fullName>
        <ecNumber evidence="2 14">2.1.1.56</ecNumber>
    </recommendedName>
    <alternativeName>
        <fullName evidence="10 14">mRNA (guanine-N(7))-methyltransferase</fullName>
    </alternativeName>
    <alternativeName>
        <fullName evidence="11 14">mRNA cap methyltransferase</fullName>
    </alternativeName>
</protein>
<evidence type="ECO:0000256" key="6">
    <source>
        <dbReference type="ARBA" id="ARBA00022691"/>
    </source>
</evidence>
<feature type="site" description="mRNA cap binding" evidence="16">
    <location>
        <position position="216"/>
    </location>
</feature>
<feature type="site" description="mRNA cap binding" evidence="16">
    <location>
        <position position="149"/>
    </location>
</feature>
<dbReference type="GO" id="GO:0004482">
    <property type="term" value="F:mRNA 5'-cap (guanine-N7-)-methyltransferase activity"/>
    <property type="evidence" value="ECO:0000318"/>
    <property type="project" value="GO_Central"/>
</dbReference>
<evidence type="ECO:0000259" key="17">
    <source>
        <dbReference type="PROSITE" id="PS51562"/>
    </source>
</evidence>
<feature type="binding site" evidence="16">
    <location>
        <begin position="115"/>
        <end position="116"/>
    </location>
    <ligand>
        <name>mRNA</name>
        <dbReference type="ChEBI" id="CHEBI:33699"/>
    </ligand>
</feature>
<name>F4P1M4_BATDJ</name>
<comment type="subcellular location">
    <subcellularLocation>
        <location evidence="1 14">Nucleus</location>
    </subcellularLocation>
</comment>
<evidence type="ECO:0000256" key="1">
    <source>
        <dbReference type="ARBA" id="ARBA00004123"/>
    </source>
</evidence>
<evidence type="ECO:0000256" key="2">
    <source>
        <dbReference type="ARBA" id="ARBA00011926"/>
    </source>
</evidence>
<dbReference type="InterPro" id="IPR029063">
    <property type="entry name" value="SAM-dependent_MTases_sf"/>
</dbReference>
<evidence type="ECO:0000313" key="18">
    <source>
        <dbReference type="EMBL" id="EGF80668.1"/>
    </source>
</evidence>
<feature type="binding site" evidence="15">
    <location>
        <position position="191"/>
    </location>
    <ligand>
        <name>S-adenosyl-L-methionine</name>
        <dbReference type="ChEBI" id="CHEBI:59789"/>
    </ligand>
</feature>
<dbReference type="PROSITE" id="PS51562">
    <property type="entry name" value="RNA_CAP0_MT"/>
    <property type="match status" value="1"/>
</dbReference>
<evidence type="ECO:0000256" key="16">
    <source>
        <dbReference type="PIRSR" id="PIRSR028762-2"/>
    </source>
</evidence>
<keyword evidence="4 14" id="KW-0507">mRNA processing</keyword>
<comment type="similarity">
    <text evidence="14">Belongs to the class I-like SAM-binding methyltransferase superfamily. mRNA cap 0 methyltransferase family.</text>
</comment>
<evidence type="ECO:0000256" key="5">
    <source>
        <dbReference type="ARBA" id="ARBA00022679"/>
    </source>
</evidence>
<keyword evidence="7 14" id="KW-0694">RNA-binding</keyword>
<evidence type="ECO:0000256" key="3">
    <source>
        <dbReference type="ARBA" id="ARBA00022603"/>
    </source>
</evidence>
<keyword evidence="8 14" id="KW-0506">mRNA capping</keyword>
<dbReference type="EMBL" id="GL882883">
    <property type="protein sequence ID" value="EGF80668.1"/>
    <property type="molecule type" value="Genomic_DNA"/>
</dbReference>
<proteinExistence type="inferred from homology"/>
<comment type="catalytic activity">
    <reaction evidence="12">
        <text>a 5'-end (5'-triphosphoguanosine)-ribonucleoside in mRNA + S-adenosyl-L-methionine = a 5'-end (N(7)-methyl 5'-triphosphoguanosine)-ribonucleoside in mRNA + S-adenosyl-L-homocysteine</text>
        <dbReference type="Rhea" id="RHEA:67008"/>
        <dbReference type="Rhea" id="RHEA-COMP:17166"/>
        <dbReference type="Rhea" id="RHEA-COMP:17167"/>
        <dbReference type="ChEBI" id="CHEBI:57856"/>
        <dbReference type="ChEBI" id="CHEBI:59789"/>
        <dbReference type="ChEBI" id="CHEBI:156461"/>
        <dbReference type="ChEBI" id="CHEBI:167617"/>
        <dbReference type="EC" id="2.1.1.56"/>
    </reaction>
</comment>
<keyword evidence="6 14" id="KW-0949">S-adenosyl-L-methionine</keyword>
<feature type="binding site" evidence="15">
    <location>
        <position position="217"/>
    </location>
    <ligand>
        <name>S-adenosyl-L-methionine</name>
        <dbReference type="ChEBI" id="CHEBI:59789"/>
    </ligand>
</feature>
<evidence type="ECO:0000256" key="7">
    <source>
        <dbReference type="ARBA" id="ARBA00022884"/>
    </source>
</evidence>
<dbReference type="HOGENOM" id="CLU_020346_0_0_1"/>
<dbReference type="InterPro" id="IPR004971">
    <property type="entry name" value="mRNA_G-N7_MeTrfase_dom"/>
</dbReference>
<dbReference type="SUPFAM" id="SSF53335">
    <property type="entry name" value="S-adenosyl-L-methionine-dependent methyltransferases"/>
    <property type="match status" value="1"/>
</dbReference>
<dbReference type="STRING" id="684364.F4P1M4"/>
<evidence type="ECO:0000256" key="8">
    <source>
        <dbReference type="ARBA" id="ARBA00023042"/>
    </source>
</evidence>
<dbReference type="PANTHER" id="PTHR12189">
    <property type="entry name" value="MRNA GUANINE-7- METHYLTRANSFERASE"/>
    <property type="match status" value="1"/>
</dbReference>
<accession>F4P1M4</accession>
<reference evidence="18 19" key="1">
    <citation type="submission" date="2009-12" db="EMBL/GenBank/DDBJ databases">
        <title>The draft genome of Batrachochytrium dendrobatidis.</title>
        <authorList>
            <consortium name="US DOE Joint Genome Institute (JGI-PGF)"/>
            <person name="Kuo A."/>
            <person name="Salamov A."/>
            <person name="Schmutz J."/>
            <person name="Lucas S."/>
            <person name="Pitluck S."/>
            <person name="Rosenblum E."/>
            <person name="Stajich J."/>
            <person name="Eisen M."/>
            <person name="Grigoriev I.V."/>
        </authorList>
    </citation>
    <scope>NUCLEOTIDE SEQUENCE [LARGE SCALE GENOMIC DNA]</scope>
    <source>
        <strain evidence="19">JAM81 / FGSC 10211</strain>
    </source>
</reference>
<feature type="binding site" evidence="15">
    <location>
        <position position="212"/>
    </location>
    <ligand>
        <name>S-adenosyl-L-methionine</name>
        <dbReference type="ChEBI" id="CHEBI:59789"/>
    </ligand>
</feature>
<dbReference type="Gene3D" id="3.40.50.150">
    <property type="entry name" value="Vaccinia Virus protein VP39"/>
    <property type="match status" value="1"/>
</dbReference>
<dbReference type="GO" id="GO:0003723">
    <property type="term" value="F:RNA binding"/>
    <property type="evidence" value="ECO:0007669"/>
    <property type="project" value="UniProtKB-KW"/>
</dbReference>
<dbReference type="InParanoid" id="F4P1M4"/>
<dbReference type="GO" id="GO:0005634">
    <property type="term" value="C:nucleus"/>
    <property type="evidence" value="ECO:0000318"/>
    <property type="project" value="GO_Central"/>
</dbReference>
<feature type="site" description="mRNA cap binding" evidence="16">
    <location>
        <position position="174"/>
    </location>
</feature>
<dbReference type="GeneID" id="18238506"/>
<keyword evidence="5 14" id="KW-0808">Transferase</keyword>
<feature type="binding site" evidence="15">
    <location>
        <position position="119"/>
    </location>
    <ligand>
        <name>S-adenosyl-L-methionine</name>
        <dbReference type="ChEBI" id="CHEBI:59789"/>
    </ligand>
</feature>
<dbReference type="CDD" id="cd02440">
    <property type="entry name" value="AdoMet_MTases"/>
    <property type="match status" value="1"/>
</dbReference>
<dbReference type="PANTHER" id="PTHR12189:SF2">
    <property type="entry name" value="MRNA CAP GUANINE-N7 METHYLTRANSFERASE"/>
    <property type="match status" value="1"/>
</dbReference>
<feature type="site" description="mRNA cap binding" evidence="16">
    <location>
        <position position="372"/>
    </location>
</feature>
<dbReference type="FunCoup" id="F4P1M4">
    <property type="interactions" value="699"/>
</dbReference>
<dbReference type="AlphaFoldDB" id="F4P1M4"/>
<dbReference type="OrthoDB" id="10248867at2759"/>
<organism evidence="18 19">
    <name type="scientific">Batrachochytrium dendrobatidis (strain JAM81 / FGSC 10211)</name>
    <name type="common">Frog chytrid fungus</name>
    <dbReference type="NCBI Taxonomy" id="684364"/>
    <lineage>
        <taxon>Eukaryota</taxon>
        <taxon>Fungi</taxon>
        <taxon>Fungi incertae sedis</taxon>
        <taxon>Chytridiomycota</taxon>
        <taxon>Chytridiomycota incertae sedis</taxon>
        <taxon>Chytridiomycetes</taxon>
        <taxon>Rhizophydiales</taxon>
        <taxon>Rhizophydiales incertae sedis</taxon>
        <taxon>Batrachochytrium</taxon>
    </lineage>
</organism>
<evidence type="ECO:0000256" key="15">
    <source>
        <dbReference type="PIRSR" id="PIRSR028762-1"/>
    </source>
</evidence>
<dbReference type="EC" id="2.1.1.56" evidence="2 14"/>
<dbReference type="Pfam" id="PF03291">
    <property type="entry name" value="mRNA_G-N7_MeTrfase"/>
    <property type="match status" value="1"/>
</dbReference>
<dbReference type="RefSeq" id="XP_006678461.1">
    <property type="nucleotide sequence ID" value="XM_006678398.1"/>
</dbReference>
<dbReference type="OMA" id="HYCFESM"/>
<evidence type="ECO:0000256" key="9">
    <source>
        <dbReference type="ARBA" id="ARBA00023242"/>
    </source>
</evidence>
<evidence type="ECO:0000256" key="4">
    <source>
        <dbReference type="ARBA" id="ARBA00022664"/>
    </source>
</evidence>
<keyword evidence="9 14" id="KW-0539">Nucleus</keyword>
<keyword evidence="19" id="KW-1185">Reference proteome</keyword>
<evidence type="ECO:0000256" key="12">
    <source>
        <dbReference type="ARBA" id="ARBA00044712"/>
    </source>
</evidence>
<evidence type="ECO:0000313" key="19">
    <source>
        <dbReference type="Proteomes" id="UP000007241"/>
    </source>
</evidence>
<dbReference type="GO" id="GO:0006370">
    <property type="term" value="P:7-methylguanosine mRNA capping"/>
    <property type="evidence" value="ECO:0000318"/>
    <property type="project" value="GO_Central"/>
</dbReference>
<dbReference type="PIRSF" id="PIRSF028762">
    <property type="entry name" value="ABD1"/>
    <property type="match status" value="1"/>
</dbReference>
<evidence type="ECO:0000256" key="10">
    <source>
        <dbReference type="ARBA" id="ARBA00032772"/>
    </source>
</evidence>
<evidence type="ECO:0000256" key="11">
    <source>
        <dbReference type="ARBA" id="ARBA00033387"/>
    </source>
</evidence>
<dbReference type="InterPro" id="IPR016899">
    <property type="entry name" value="mRNA_G-N7_MeTrfase_euk"/>
</dbReference>